<dbReference type="EMBL" id="QUAK01000234">
    <property type="protein sequence ID" value="RFU82674.1"/>
    <property type="molecule type" value="Genomic_DNA"/>
</dbReference>
<protein>
    <recommendedName>
        <fullName evidence="3">Pyrrolo-quinoline quinone repeat domain-containing protein</fullName>
    </recommendedName>
</protein>
<feature type="chain" id="PRO_5039078134" description="Pyrrolo-quinoline quinone repeat domain-containing protein" evidence="2">
    <location>
        <begin position="32"/>
        <end position="827"/>
    </location>
</feature>
<proteinExistence type="predicted"/>
<feature type="domain" description="Pyrrolo-quinoline quinone repeat" evidence="3">
    <location>
        <begin position="52"/>
        <end position="170"/>
    </location>
</feature>
<gene>
    <name evidence="4" type="ORF">DY218_32070</name>
</gene>
<reference evidence="4 5" key="1">
    <citation type="submission" date="2018-08" db="EMBL/GenBank/DDBJ databases">
        <title>Isolation, diversity and antifungal activity of Actinobacteria from wheat.</title>
        <authorList>
            <person name="Han C."/>
        </authorList>
    </citation>
    <scope>NUCLEOTIDE SEQUENCE [LARGE SCALE GENOMIC DNA]</scope>
    <source>
        <strain evidence="4 5">NEAU-YY421</strain>
    </source>
</reference>
<dbReference type="SMART" id="SM00564">
    <property type="entry name" value="PQQ"/>
    <property type="match status" value="3"/>
</dbReference>
<evidence type="ECO:0000313" key="4">
    <source>
        <dbReference type="EMBL" id="RFU82674.1"/>
    </source>
</evidence>
<feature type="region of interest" description="Disordered" evidence="1">
    <location>
        <begin position="443"/>
        <end position="467"/>
    </location>
</feature>
<evidence type="ECO:0000256" key="1">
    <source>
        <dbReference type="SAM" id="MobiDB-lite"/>
    </source>
</evidence>
<organism evidence="4 5">
    <name type="scientific">Streptomyces triticagri</name>
    <dbReference type="NCBI Taxonomy" id="2293568"/>
    <lineage>
        <taxon>Bacteria</taxon>
        <taxon>Bacillati</taxon>
        <taxon>Actinomycetota</taxon>
        <taxon>Actinomycetes</taxon>
        <taxon>Kitasatosporales</taxon>
        <taxon>Streptomycetaceae</taxon>
        <taxon>Streptomyces</taxon>
    </lineage>
</organism>
<evidence type="ECO:0000256" key="2">
    <source>
        <dbReference type="SAM" id="SignalP"/>
    </source>
</evidence>
<dbReference type="Gene3D" id="2.130.10.10">
    <property type="entry name" value="YVTN repeat-like/Quinoprotein amine dehydrogenase"/>
    <property type="match status" value="1"/>
</dbReference>
<dbReference type="Proteomes" id="UP000263094">
    <property type="component" value="Unassembled WGS sequence"/>
</dbReference>
<keyword evidence="2" id="KW-0732">Signal</keyword>
<evidence type="ECO:0000259" key="3">
    <source>
        <dbReference type="Pfam" id="PF13360"/>
    </source>
</evidence>
<feature type="region of interest" description="Disordered" evidence="1">
    <location>
        <begin position="535"/>
        <end position="555"/>
    </location>
</feature>
<dbReference type="SUPFAM" id="SSF50998">
    <property type="entry name" value="Quinoprotein alcohol dehydrogenase-like"/>
    <property type="match status" value="1"/>
</dbReference>
<sequence length="827" mass="88855">MSLMGFTRGRARAATAVGVLCALLASGACTGGGGGDDGKDERRSAVKPAKLKKAWQVSARARVATPDDEGDVWVSDGILALRTDGSVTGYDTRSGKKRWTMEMPEGTKGICGFSAKPSPSGLGGLFFTAEKPAGKKAKEKQEKSDCSYAGAVDLADGKVKWTQHVGTMKGTYGKNDISIGDEAVTVTLDCYGVKQFRAEDGKPLGTRVESDKACAHNVDHNGRHLAVRTAPAGDAKEVVPGWMPAADGAPAHFMLYEGGDKKPLWRTKAARVGDELHRIVSDDPLVLDITREGHRLIQTYDGDGKPVRTIGKRLKRFSGGDGEAQVGPFTHGDTLVMGYGRDPALYAYDLDTGKVRWKKRRGGEQILGVWKDKLLAARQMKGPKGVPEVWLLTYGMQDGKQRTIGRVTEAGVQPQLFAAWDDERIFLSGTGAGRTGERVVAYPLPASGGDTRRYDGEPMPDGSELTPAQKRAWRKGDLRPDAVANACEAVSPAAQKSMRVYRKGMPPPADCAWEEKNTPRHAERELSVTVTAHRPGGDEEFRAGSSSDGARKPTPALAVAEQAFREAGTGKIENEDDSEKVLADAHRLEGLGDEAKSTAFGSAADSVSTADILARYRNVTVRVKARTEALSSYLWADVPPQHRVEAAARQAAADVLEQLGAEVPAAGDDPARAAGGKITKAKSLCTRLRSEAAGLVPGAEAQDTAPKGGSDGRVAGCEWEADADLSPSLIVRVKAMPDSPLTGEDALEQAEGEITAAKGGELKGFGDEARLYRRDFRHKDEMTRTHTVVARKDNLVVRVEYQRWHHPDKARMDADAERVARRVLDAY</sequence>
<accession>A0A372LVI1</accession>
<dbReference type="InterPro" id="IPR018391">
    <property type="entry name" value="PQQ_b-propeller_rpt"/>
</dbReference>
<dbReference type="AlphaFoldDB" id="A0A372LVI1"/>
<dbReference type="InterPro" id="IPR015943">
    <property type="entry name" value="WD40/YVTN_repeat-like_dom_sf"/>
</dbReference>
<dbReference type="InterPro" id="IPR002372">
    <property type="entry name" value="PQQ_rpt_dom"/>
</dbReference>
<evidence type="ECO:0000313" key="5">
    <source>
        <dbReference type="Proteomes" id="UP000263094"/>
    </source>
</evidence>
<comment type="caution">
    <text evidence="4">The sequence shown here is derived from an EMBL/GenBank/DDBJ whole genome shotgun (WGS) entry which is preliminary data.</text>
</comment>
<dbReference type="Pfam" id="PF13360">
    <property type="entry name" value="PQQ_2"/>
    <property type="match status" value="1"/>
</dbReference>
<keyword evidence="5" id="KW-1185">Reference proteome</keyword>
<feature type="signal peptide" evidence="2">
    <location>
        <begin position="1"/>
        <end position="31"/>
    </location>
</feature>
<name>A0A372LVI1_9ACTN</name>
<dbReference type="InterPro" id="IPR011047">
    <property type="entry name" value="Quinoprotein_ADH-like_sf"/>
</dbReference>